<dbReference type="GO" id="GO:0004672">
    <property type="term" value="F:protein kinase activity"/>
    <property type="evidence" value="ECO:0007669"/>
    <property type="project" value="InterPro"/>
</dbReference>
<reference evidence="2 3" key="1">
    <citation type="submission" date="2014-04" db="EMBL/GenBank/DDBJ databases">
        <authorList>
            <consortium name="DOE Joint Genome Institute"/>
            <person name="Kuo A."/>
            <person name="Kohler A."/>
            <person name="Jargeat P."/>
            <person name="Nagy L.G."/>
            <person name="Floudas D."/>
            <person name="Copeland A."/>
            <person name="Barry K.W."/>
            <person name="Cichocki N."/>
            <person name="Veneault-Fourrey C."/>
            <person name="LaButti K."/>
            <person name="Lindquist E.A."/>
            <person name="Lipzen A."/>
            <person name="Lundell T."/>
            <person name="Morin E."/>
            <person name="Murat C."/>
            <person name="Sun H."/>
            <person name="Tunlid A."/>
            <person name="Henrissat B."/>
            <person name="Grigoriev I.V."/>
            <person name="Hibbett D.S."/>
            <person name="Martin F."/>
            <person name="Nordberg H.P."/>
            <person name="Cantor M.N."/>
            <person name="Hua S.X."/>
        </authorList>
    </citation>
    <scope>NUCLEOTIDE SEQUENCE [LARGE SCALE GENOMIC DNA]</scope>
    <source>
        <strain evidence="2 3">Ve08.2h10</strain>
    </source>
</reference>
<dbReference type="InterPro" id="IPR001245">
    <property type="entry name" value="Ser-Thr/Tyr_kinase_cat_dom"/>
</dbReference>
<dbReference type="InParanoid" id="A0A0D0DUF7"/>
<dbReference type="Gene3D" id="1.10.510.10">
    <property type="entry name" value="Transferase(Phosphotransferase) domain 1"/>
    <property type="match status" value="1"/>
</dbReference>
<evidence type="ECO:0000313" key="2">
    <source>
        <dbReference type="EMBL" id="KIK92681.1"/>
    </source>
</evidence>
<dbReference type="PROSITE" id="PS50011">
    <property type="entry name" value="PROTEIN_KINASE_DOM"/>
    <property type="match status" value="1"/>
</dbReference>
<dbReference type="GO" id="GO:0005524">
    <property type="term" value="F:ATP binding"/>
    <property type="evidence" value="ECO:0007669"/>
    <property type="project" value="InterPro"/>
</dbReference>
<evidence type="ECO:0000259" key="1">
    <source>
        <dbReference type="PROSITE" id="PS50011"/>
    </source>
</evidence>
<protein>
    <recommendedName>
        <fullName evidence="1">Protein kinase domain-containing protein</fullName>
    </recommendedName>
</protein>
<keyword evidence="3" id="KW-1185">Reference proteome</keyword>
<gene>
    <name evidence="2" type="ORF">PAXRUDRAFT_13093</name>
</gene>
<dbReference type="OrthoDB" id="4062651at2759"/>
<dbReference type="AlphaFoldDB" id="A0A0D0DUF7"/>
<proteinExistence type="predicted"/>
<reference evidence="3" key="2">
    <citation type="submission" date="2015-01" db="EMBL/GenBank/DDBJ databases">
        <title>Evolutionary Origins and Diversification of the Mycorrhizal Mutualists.</title>
        <authorList>
            <consortium name="DOE Joint Genome Institute"/>
            <consortium name="Mycorrhizal Genomics Consortium"/>
            <person name="Kohler A."/>
            <person name="Kuo A."/>
            <person name="Nagy L.G."/>
            <person name="Floudas D."/>
            <person name="Copeland A."/>
            <person name="Barry K.W."/>
            <person name="Cichocki N."/>
            <person name="Veneault-Fourrey C."/>
            <person name="LaButti K."/>
            <person name="Lindquist E.A."/>
            <person name="Lipzen A."/>
            <person name="Lundell T."/>
            <person name="Morin E."/>
            <person name="Murat C."/>
            <person name="Riley R."/>
            <person name="Ohm R."/>
            <person name="Sun H."/>
            <person name="Tunlid A."/>
            <person name="Henrissat B."/>
            <person name="Grigoriev I.V."/>
            <person name="Hibbett D.S."/>
            <person name="Martin F."/>
        </authorList>
    </citation>
    <scope>NUCLEOTIDE SEQUENCE [LARGE SCALE GENOMIC DNA]</scope>
    <source>
        <strain evidence="3">Ve08.2h10</strain>
    </source>
</reference>
<name>A0A0D0DUF7_9AGAM</name>
<dbReference type="Proteomes" id="UP000054538">
    <property type="component" value="Unassembled WGS sequence"/>
</dbReference>
<dbReference type="EMBL" id="KN825253">
    <property type="protein sequence ID" value="KIK92681.1"/>
    <property type="molecule type" value="Genomic_DNA"/>
</dbReference>
<organism evidence="2 3">
    <name type="scientific">Paxillus rubicundulus Ve08.2h10</name>
    <dbReference type="NCBI Taxonomy" id="930991"/>
    <lineage>
        <taxon>Eukaryota</taxon>
        <taxon>Fungi</taxon>
        <taxon>Dikarya</taxon>
        <taxon>Basidiomycota</taxon>
        <taxon>Agaricomycotina</taxon>
        <taxon>Agaricomycetes</taxon>
        <taxon>Agaricomycetidae</taxon>
        <taxon>Boletales</taxon>
        <taxon>Paxilineae</taxon>
        <taxon>Paxillaceae</taxon>
        <taxon>Paxillus</taxon>
    </lineage>
</organism>
<evidence type="ECO:0000313" key="3">
    <source>
        <dbReference type="Proteomes" id="UP000054538"/>
    </source>
</evidence>
<dbReference type="SUPFAM" id="SSF56112">
    <property type="entry name" value="Protein kinase-like (PK-like)"/>
    <property type="match status" value="1"/>
</dbReference>
<dbReference type="InterPro" id="IPR000719">
    <property type="entry name" value="Prot_kinase_dom"/>
</dbReference>
<dbReference type="Pfam" id="PF07714">
    <property type="entry name" value="PK_Tyr_Ser-Thr"/>
    <property type="match status" value="1"/>
</dbReference>
<sequence length="140" mass="15660">MDTNSNAYLADFGFLPIVPGPRTAPYLLTAIGSSVRWAAPWLFEISESANGPQLQLTMQIDLYLFGSIMLQVLFGNIPYHAVKRDDQVLYTIAKGTRSPETSNVADKHWEFIQQCWSSRQENKHPYATDISAFLAAHNPG</sequence>
<dbReference type="HOGENOM" id="CLU_000288_7_18_1"/>
<dbReference type="InterPro" id="IPR011009">
    <property type="entry name" value="Kinase-like_dom_sf"/>
</dbReference>
<accession>A0A0D0DUF7</accession>
<feature type="domain" description="Protein kinase" evidence="1">
    <location>
        <begin position="1"/>
        <end position="134"/>
    </location>
</feature>